<keyword evidence="23" id="KW-1185">Reference proteome</keyword>
<keyword evidence="9" id="KW-0547">Nucleotide-binding</keyword>
<evidence type="ECO:0000256" key="1">
    <source>
        <dbReference type="ARBA" id="ARBA00004479"/>
    </source>
</evidence>
<evidence type="ECO:0000256" key="12">
    <source>
        <dbReference type="ARBA" id="ARBA00022989"/>
    </source>
</evidence>
<dbReference type="GO" id="GO:0005524">
    <property type="term" value="F:ATP binding"/>
    <property type="evidence" value="ECO:0007669"/>
    <property type="project" value="UniProtKB-KW"/>
</dbReference>
<evidence type="ECO:0000256" key="15">
    <source>
        <dbReference type="ARBA" id="ARBA00023180"/>
    </source>
</evidence>
<evidence type="ECO:0000256" key="2">
    <source>
        <dbReference type="ARBA" id="ARBA00012513"/>
    </source>
</evidence>
<evidence type="ECO:0000256" key="19">
    <source>
        <dbReference type="SAM" id="Phobius"/>
    </source>
</evidence>
<dbReference type="Pfam" id="PF07645">
    <property type="entry name" value="EGF_CA"/>
    <property type="match status" value="1"/>
</dbReference>
<dbReference type="InterPro" id="IPR009030">
    <property type="entry name" value="Growth_fac_rcpt_cys_sf"/>
</dbReference>
<keyword evidence="11" id="KW-0067">ATP-binding</keyword>
<dbReference type="PROSITE" id="PS01187">
    <property type="entry name" value="EGF_CA"/>
    <property type="match status" value="1"/>
</dbReference>
<keyword evidence="7" id="KW-0732">Signal</keyword>
<evidence type="ECO:0000256" key="3">
    <source>
        <dbReference type="ARBA" id="ARBA00022527"/>
    </source>
</evidence>
<dbReference type="Gene3D" id="2.10.25.10">
    <property type="entry name" value="Laminin"/>
    <property type="match status" value="2"/>
</dbReference>
<dbReference type="InterPro" id="IPR025287">
    <property type="entry name" value="WAK_GUB"/>
</dbReference>
<evidence type="ECO:0000256" key="8">
    <source>
        <dbReference type="ARBA" id="ARBA00022737"/>
    </source>
</evidence>
<dbReference type="SMART" id="SM00220">
    <property type="entry name" value="S_TKc"/>
    <property type="match status" value="1"/>
</dbReference>
<reference evidence="22 23" key="1">
    <citation type="journal article" date="2023" name="G3 (Bethesda)">
        <title>A haplotype-resolved chromosome-scale genome for Quercus rubra L. provides insights into the genetics of adaptive traits for red oak species.</title>
        <authorList>
            <person name="Kapoor B."/>
            <person name="Jenkins J."/>
            <person name="Schmutz J."/>
            <person name="Zhebentyayeva T."/>
            <person name="Kuelheim C."/>
            <person name="Coggeshall M."/>
            <person name="Heim C."/>
            <person name="Lasky J.R."/>
            <person name="Leites L."/>
            <person name="Islam-Faridi N."/>
            <person name="Romero-Severson J."/>
            <person name="DeLeo V.L."/>
            <person name="Lucas S.M."/>
            <person name="Lazic D."/>
            <person name="Gailing O."/>
            <person name="Carlson J."/>
            <person name="Staton M."/>
        </authorList>
    </citation>
    <scope>NUCLEOTIDE SEQUENCE [LARGE SCALE GENOMIC DNA]</scope>
    <source>
        <strain evidence="22">Pseudo-F2</strain>
    </source>
</reference>
<keyword evidence="3" id="KW-0723">Serine/threonine-protein kinase</keyword>
<dbReference type="GO" id="GO:0004674">
    <property type="term" value="F:protein serine/threonine kinase activity"/>
    <property type="evidence" value="ECO:0007669"/>
    <property type="project" value="UniProtKB-KW"/>
</dbReference>
<dbReference type="Pfam" id="PF00069">
    <property type="entry name" value="Pkinase"/>
    <property type="match status" value="1"/>
</dbReference>
<dbReference type="InterPro" id="IPR001881">
    <property type="entry name" value="EGF-like_Ca-bd_dom"/>
</dbReference>
<dbReference type="InterPro" id="IPR000742">
    <property type="entry name" value="EGF"/>
</dbReference>
<dbReference type="PROSITE" id="PS00010">
    <property type="entry name" value="ASX_HYDROXYL"/>
    <property type="match status" value="1"/>
</dbReference>
<dbReference type="SMART" id="SM00181">
    <property type="entry name" value="EGF"/>
    <property type="match status" value="2"/>
</dbReference>
<name>A0AAN7EKV3_QUERU</name>
<dbReference type="PROSITE" id="PS50026">
    <property type="entry name" value="EGF_3"/>
    <property type="match status" value="1"/>
</dbReference>
<dbReference type="Pfam" id="PF13947">
    <property type="entry name" value="GUB_WAK_bind"/>
    <property type="match status" value="1"/>
</dbReference>
<evidence type="ECO:0000256" key="13">
    <source>
        <dbReference type="ARBA" id="ARBA00023136"/>
    </source>
</evidence>
<dbReference type="PROSITE" id="PS01186">
    <property type="entry name" value="EGF_2"/>
    <property type="match status" value="1"/>
</dbReference>
<evidence type="ECO:0000256" key="11">
    <source>
        <dbReference type="ARBA" id="ARBA00022840"/>
    </source>
</evidence>
<keyword evidence="4 18" id="KW-0245">EGF-like domain</keyword>
<evidence type="ECO:0000259" key="21">
    <source>
        <dbReference type="PROSITE" id="PS50026"/>
    </source>
</evidence>
<evidence type="ECO:0000313" key="23">
    <source>
        <dbReference type="Proteomes" id="UP001324115"/>
    </source>
</evidence>
<evidence type="ECO:0000259" key="20">
    <source>
        <dbReference type="PROSITE" id="PS50011"/>
    </source>
</evidence>
<proteinExistence type="predicted"/>
<evidence type="ECO:0000256" key="17">
    <source>
        <dbReference type="ARBA" id="ARBA00048679"/>
    </source>
</evidence>
<evidence type="ECO:0000256" key="5">
    <source>
        <dbReference type="ARBA" id="ARBA00022679"/>
    </source>
</evidence>
<dbReference type="InterPro" id="IPR011009">
    <property type="entry name" value="Kinase-like_dom_sf"/>
</dbReference>
<evidence type="ECO:0000256" key="9">
    <source>
        <dbReference type="ARBA" id="ARBA00022741"/>
    </source>
</evidence>
<feature type="domain" description="Protein kinase" evidence="20">
    <location>
        <begin position="421"/>
        <end position="702"/>
    </location>
</feature>
<feature type="domain" description="EGF-like" evidence="21">
    <location>
        <begin position="302"/>
        <end position="341"/>
    </location>
</feature>
<keyword evidence="6 19" id="KW-0812">Transmembrane</keyword>
<dbReference type="SUPFAM" id="SSF57196">
    <property type="entry name" value="EGF/Laminin"/>
    <property type="match status" value="1"/>
</dbReference>
<comment type="caution">
    <text evidence="22">The sequence shown here is derived from an EMBL/GenBank/DDBJ whole genome shotgun (WGS) entry which is preliminary data.</text>
</comment>
<comment type="catalytic activity">
    <reaction evidence="17">
        <text>L-seryl-[protein] + ATP = O-phospho-L-seryl-[protein] + ADP + H(+)</text>
        <dbReference type="Rhea" id="RHEA:17989"/>
        <dbReference type="Rhea" id="RHEA-COMP:9863"/>
        <dbReference type="Rhea" id="RHEA-COMP:11604"/>
        <dbReference type="ChEBI" id="CHEBI:15378"/>
        <dbReference type="ChEBI" id="CHEBI:29999"/>
        <dbReference type="ChEBI" id="CHEBI:30616"/>
        <dbReference type="ChEBI" id="CHEBI:83421"/>
        <dbReference type="ChEBI" id="CHEBI:456216"/>
        <dbReference type="EC" id="2.7.11.1"/>
    </reaction>
</comment>
<dbReference type="EMBL" id="JAXUIC010000009">
    <property type="protein sequence ID" value="KAK4573756.1"/>
    <property type="molecule type" value="Genomic_DNA"/>
</dbReference>
<dbReference type="InterPro" id="IPR049883">
    <property type="entry name" value="NOTCH1_EGF-like"/>
</dbReference>
<evidence type="ECO:0000256" key="14">
    <source>
        <dbReference type="ARBA" id="ARBA00023157"/>
    </source>
</evidence>
<evidence type="ECO:0000256" key="7">
    <source>
        <dbReference type="ARBA" id="ARBA00022729"/>
    </source>
</evidence>
<dbReference type="PROSITE" id="PS00108">
    <property type="entry name" value="PROTEIN_KINASE_ST"/>
    <property type="match status" value="1"/>
</dbReference>
<dbReference type="InterPro" id="IPR045274">
    <property type="entry name" value="WAK-like"/>
</dbReference>
<protein>
    <recommendedName>
        <fullName evidence="2">non-specific serine/threonine protein kinase</fullName>
        <ecNumber evidence="2">2.7.11.1</ecNumber>
    </recommendedName>
</protein>
<dbReference type="InterPro" id="IPR000719">
    <property type="entry name" value="Prot_kinase_dom"/>
</dbReference>
<comment type="subcellular location">
    <subcellularLocation>
        <location evidence="1">Membrane</location>
        <topology evidence="1">Single-pass type I membrane protein</topology>
    </subcellularLocation>
</comment>
<evidence type="ECO:0000256" key="4">
    <source>
        <dbReference type="ARBA" id="ARBA00022536"/>
    </source>
</evidence>
<dbReference type="Gene3D" id="3.30.200.20">
    <property type="entry name" value="Phosphorylase Kinase, domain 1"/>
    <property type="match status" value="1"/>
</dbReference>
<comment type="catalytic activity">
    <reaction evidence="16">
        <text>L-threonyl-[protein] + ATP = O-phospho-L-threonyl-[protein] + ADP + H(+)</text>
        <dbReference type="Rhea" id="RHEA:46608"/>
        <dbReference type="Rhea" id="RHEA-COMP:11060"/>
        <dbReference type="Rhea" id="RHEA-COMP:11605"/>
        <dbReference type="ChEBI" id="CHEBI:15378"/>
        <dbReference type="ChEBI" id="CHEBI:30013"/>
        <dbReference type="ChEBI" id="CHEBI:30616"/>
        <dbReference type="ChEBI" id="CHEBI:61977"/>
        <dbReference type="ChEBI" id="CHEBI:456216"/>
        <dbReference type="EC" id="2.7.11.1"/>
    </reaction>
</comment>
<dbReference type="GO" id="GO:0030247">
    <property type="term" value="F:polysaccharide binding"/>
    <property type="evidence" value="ECO:0007669"/>
    <property type="project" value="InterPro"/>
</dbReference>
<dbReference type="PROSITE" id="PS50011">
    <property type="entry name" value="PROTEIN_KINASE_DOM"/>
    <property type="match status" value="1"/>
</dbReference>
<dbReference type="GO" id="GO:0005886">
    <property type="term" value="C:plasma membrane"/>
    <property type="evidence" value="ECO:0007669"/>
    <property type="project" value="TreeGrafter"/>
</dbReference>
<keyword evidence="12 19" id="KW-1133">Transmembrane helix</keyword>
<sequence>MHFWESSGAMGFHSMLVLVTWVCVMLTAIMAAAAIAYPLALPNCSDSCGDVKIPYPFGTTEGWYWEEESRDFSINCNKSSGQPQPMIGNIDITNISIEGEMDILMYNSINCYDQWGTPLSNNTESWLQVPDFTVSVTKNKFVAVGCDTYAFLNGTLKDAPFTIGCLSKCNDTRNIVNGNCSGIGCCRINIPEGLTGIDFAAYSFNKHKDVWSFNPCSFAFIIQKDKFNFSSAYLTSLQNNISFPMVLDWAIGNETCKVARNKGNYICGANSNCSDLKNGSGYRCKCKKGYNGNPYLKDGCQDIDECKEKKICPIKQNCFNEVGSYRCSCINGYHKVEEVCVPSLTIYLAVGISIFSLLVLLLGCSWIYWGLKKRKFIKLKEKFFQQNGGLLLKQQLSNHQNSIETTKIFTTEELKKAANNYDESRVLRQGGYGTVYRGLLSNNTVVSIKKSKIGDQNQIEQFINEMIVLTQINHRNVVKLFGCCLETEVPLLVYEFITNGTLSNHVHDKSLSSLLSWEKRLKIATEIAGALAYLHSSTSMPIIHRDVKAANILLDDDYTAKVADFGASRLVPLDQTQLNTLVQGTWGYLDPEYMQTSQLTEKSDVYSFGKSDVYSFGVVMTELLTGKKALSFDRPENDRNLAISFVSTIKEDCLLQILEDHIVSEGNIEQLKEIANLAKRCLSLRGEDRPFMKEMAKELERLRSMEKNPLGNIDVDGKKIEYSLSATSHSFNIDVGIGCSTSTTAEYDSIREQVLKSVEDGR</sequence>
<dbReference type="CDD" id="cd00054">
    <property type="entry name" value="EGF_CA"/>
    <property type="match status" value="1"/>
</dbReference>
<keyword evidence="5" id="KW-0808">Transferase</keyword>
<evidence type="ECO:0000256" key="6">
    <source>
        <dbReference type="ARBA" id="ARBA00022692"/>
    </source>
</evidence>
<dbReference type="SMART" id="SM00179">
    <property type="entry name" value="EGF_CA"/>
    <property type="match status" value="1"/>
</dbReference>
<organism evidence="22 23">
    <name type="scientific">Quercus rubra</name>
    <name type="common">Northern red oak</name>
    <name type="synonym">Quercus borealis</name>
    <dbReference type="NCBI Taxonomy" id="3512"/>
    <lineage>
        <taxon>Eukaryota</taxon>
        <taxon>Viridiplantae</taxon>
        <taxon>Streptophyta</taxon>
        <taxon>Embryophyta</taxon>
        <taxon>Tracheophyta</taxon>
        <taxon>Spermatophyta</taxon>
        <taxon>Magnoliopsida</taxon>
        <taxon>eudicotyledons</taxon>
        <taxon>Gunneridae</taxon>
        <taxon>Pentapetalae</taxon>
        <taxon>rosids</taxon>
        <taxon>fabids</taxon>
        <taxon>Fagales</taxon>
        <taxon>Fagaceae</taxon>
        <taxon>Quercus</taxon>
    </lineage>
</organism>
<dbReference type="GO" id="GO:0007166">
    <property type="term" value="P:cell surface receptor signaling pathway"/>
    <property type="evidence" value="ECO:0007669"/>
    <property type="project" value="InterPro"/>
</dbReference>
<dbReference type="AlphaFoldDB" id="A0AAN7EKV3"/>
<comment type="caution">
    <text evidence="18">Lacks conserved residue(s) required for the propagation of feature annotation.</text>
</comment>
<keyword evidence="15" id="KW-0325">Glycoprotein</keyword>
<dbReference type="Gene3D" id="1.10.510.10">
    <property type="entry name" value="Transferase(Phosphotransferase) domain 1"/>
    <property type="match status" value="2"/>
</dbReference>
<evidence type="ECO:0000256" key="16">
    <source>
        <dbReference type="ARBA" id="ARBA00047899"/>
    </source>
</evidence>
<dbReference type="FunFam" id="3.30.200.20:FF:000043">
    <property type="entry name" value="Wall-associated receptor kinase 2"/>
    <property type="match status" value="1"/>
</dbReference>
<dbReference type="PANTHER" id="PTHR27005:SF283">
    <property type="entry name" value="OS02G0633066 PROTEIN"/>
    <property type="match status" value="1"/>
</dbReference>
<accession>A0AAN7EKV3</accession>
<keyword evidence="8" id="KW-0677">Repeat</keyword>
<gene>
    <name evidence="22" type="ORF">RGQ29_031632</name>
</gene>
<evidence type="ECO:0000256" key="10">
    <source>
        <dbReference type="ARBA" id="ARBA00022777"/>
    </source>
</evidence>
<dbReference type="CDD" id="cd14066">
    <property type="entry name" value="STKc_IRAK"/>
    <property type="match status" value="1"/>
</dbReference>
<evidence type="ECO:0000313" key="22">
    <source>
        <dbReference type="EMBL" id="KAK4573756.1"/>
    </source>
</evidence>
<dbReference type="GO" id="GO:0005509">
    <property type="term" value="F:calcium ion binding"/>
    <property type="evidence" value="ECO:0007669"/>
    <property type="project" value="InterPro"/>
</dbReference>
<evidence type="ECO:0000256" key="18">
    <source>
        <dbReference type="PROSITE-ProRule" id="PRU00076"/>
    </source>
</evidence>
<dbReference type="InterPro" id="IPR008271">
    <property type="entry name" value="Ser/Thr_kinase_AS"/>
</dbReference>
<dbReference type="SUPFAM" id="SSF56112">
    <property type="entry name" value="Protein kinase-like (PK-like)"/>
    <property type="match status" value="1"/>
</dbReference>
<dbReference type="EC" id="2.7.11.1" evidence="2"/>
<dbReference type="InterPro" id="IPR018097">
    <property type="entry name" value="EGF_Ca-bd_CS"/>
</dbReference>
<keyword evidence="14" id="KW-1015">Disulfide bond</keyword>
<feature type="transmembrane region" description="Helical" evidence="19">
    <location>
        <begin position="346"/>
        <end position="371"/>
    </location>
</feature>
<keyword evidence="10" id="KW-0418">Kinase</keyword>
<dbReference type="Proteomes" id="UP001324115">
    <property type="component" value="Unassembled WGS sequence"/>
</dbReference>
<dbReference type="SUPFAM" id="SSF57184">
    <property type="entry name" value="Growth factor receptor domain"/>
    <property type="match status" value="1"/>
</dbReference>
<dbReference type="InterPro" id="IPR000152">
    <property type="entry name" value="EGF-type_Asp/Asn_hydroxyl_site"/>
</dbReference>
<dbReference type="PANTHER" id="PTHR27005">
    <property type="entry name" value="WALL-ASSOCIATED RECEPTOR KINASE-LIKE 21"/>
    <property type="match status" value="1"/>
</dbReference>
<dbReference type="FunFam" id="1.10.510.10:FF:001023">
    <property type="entry name" value="Os07g0541700 protein"/>
    <property type="match status" value="1"/>
</dbReference>
<keyword evidence="13 19" id="KW-0472">Membrane</keyword>